<dbReference type="GO" id="GO:0002949">
    <property type="term" value="P:tRNA threonylcarbamoyladenosine modification"/>
    <property type="evidence" value="ECO:0007669"/>
    <property type="project" value="InterPro"/>
</dbReference>
<dbReference type="PANTHER" id="PTHR11735">
    <property type="entry name" value="TRNA N6-ADENOSINE THREONYLCARBAMOYLTRANSFERASE"/>
    <property type="match status" value="1"/>
</dbReference>
<dbReference type="GeneID" id="41339486"/>
<protein>
    <submittedName>
        <fullName evidence="2">tRNA (Adenosine(37)-N6)-threonylcarbamoyltransferase complex dimerization subunit type 1 TsaB</fullName>
    </submittedName>
</protein>
<name>A0A553IGI3_ACHLA</name>
<reference evidence="2 3" key="1">
    <citation type="submission" date="2019-07" db="EMBL/GenBank/DDBJ databases">
        <title>Genome sequence of Acholeplasma laidlawii strain with increased resistance to erythromycin.</title>
        <authorList>
            <person name="Medvedeva E.S."/>
            <person name="Baranova N.B."/>
            <person name="Siniagina M.N."/>
            <person name="Mouzykantov A."/>
            <person name="Chernova O.A."/>
            <person name="Chernov V.M."/>
        </authorList>
    </citation>
    <scope>NUCLEOTIDE SEQUENCE [LARGE SCALE GENOMIC DNA]</scope>
    <source>
        <strain evidence="2 3">PG8REry</strain>
    </source>
</reference>
<accession>A0A553IGI3</accession>
<dbReference type="PANTHER" id="PTHR11735:SF11">
    <property type="entry name" value="TRNA THREONYLCARBAMOYLADENOSINE BIOSYNTHESIS PROTEIN TSAB"/>
    <property type="match status" value="1"/>
</dbReference>
<dbReference type="GO" id="GO:0005829">
    <property type="term" value="C:cytosol"/>
    <property type="evidence" value="ECO:0007669"/>
    <property type="project" value="TreeGrafter"/>
</dbReference>
<dbReference type="Gene3D" id="3.30.420.200">
    <property type="match status" value="1"/>
</dbReference>
<dbReference type="AlphaFoldDB" id="A0A553IGI3"/>
<dbReference type="OMA" id="ICLTEGR"/>
<evidence type="ECO:0000313" key="3">
    <source>
        <dbReference type="Proteomes" id="UP000315938"/>
    </source>
</evidence>
<gene>
    <name evidence="2" type="primary">tsaB</name>
    <name evidence="2" type="ORF">FNV44_06330</name>
</gene>
<dbReference type="Gene3D" id="3.30.420.40">
    <property type="match status" value="1"/>
</dbReference>
<evidence type="ECO:0000259" key="1">
    <source>
        <dbReference type="Pfam" id="PF00814"/>
    </source>
</evidence>
<organism evidence="2 3">
    <name type="scientific">Acholeplasma laidlawii</name>
    <dbReference type="NCBI Taxonomy" id="2148"/>
    <lineage>
        <taxon>Bacteria</taxon>
        <taxon>Bacillati</taxon>
        <taxon>Mycoplasmatota</taxon>
        <taxon>Mollicutes</taxon>
        <taxon>Acholeplasmatales</taxon>
        <taxon>Acholeplasmataceae</taxon>
        <taxon>Acholeplasma</taxon>
    </lineage>
</organism>
<dbReference type="NCBIfam" id="TIGR03725">
    <property type="entry name" value="T6A_YeaZ"/>
    <property type="match status" value="1"/>
</dbReference>
<dbReference type="Pfam" id="PF00814">
    <property type="entry name" value="TsaD"/>
    <property type="match status" value="1"/>
</dbReference>
<dbReference type="GO" id="GO:0016740">
    <property type="term" value="F:transferase activity"/>
    <property type="evidence" value="ECO:0007669"/>
    <property type="project" value="UniProtKB-KW"/>
</dbReference>
<sequence>MKYLLIDTSTNALIIMLYDNQVKLDEHIRFGKQDHQAHIVPMIEHVLHAHNLKVQDLSGIIVGVGPGSYTGLRVGVMTAKMLSYATGVKLYKVSSLVFLSSGYQQKALIWHDARNDQGFSATIEKGIILDEEKVRHLDELSDEEKEMLILLSPDTIKLDGRVVIDKKEEVEDIFSLIPNYLRQTEAEKNLDKNRSHS</sequence>
<dbReference type="InterPro" id="IPR022496">
    <property type="entry name" value="T6A_TsaB"/>
</dbReference>
<dbReference type="InterPro" id="IPR043129">
    <property type="entry name" value="ATPase_NBD"/>
</dbReference>
<evidence type="ECO:0000313" key="2">
    <source>
        <dbReference type="EMBL" id="TRX99315.1"/>
    </source>
</evidence>
<dbReference type="SUPFAM" id="SSF53067">
    <property type="entry name" value="Actin-like ATPase domain"/>
    <property type="match status" value="1"/>
</dbReference>
<dbReference type="RefSeq" id="WP_012243279.1">
    <property type="nucleotide sequence ID" value="NZ_JACAOE010000002.1"/>
</dbReference>
<proteinExistence type="predicted"/>
<feature type="domain" description="Gcp-like" evidence="1">
    <location>
        <begin position="33"/>
        <end position="148"/>
    </location>
</feature>
<dbReference type="Proteomes" id="UP000315938">
    <property type="component" value="Unassembled WGS sequence"/>
</dbReference>
<dbReference type="EMBL" id="VKID01000002">
    <property type="protein sequence ID" value="TRX99315.1"/>
    <property type="molecule type" value="Genomic_DNA"/>
</dbReference>
<keyword evidence="2" id="KW-0808">Transferase</keyword>
<dbReference type="InterPro" id="IPR000905">
    <property type="entry name" value="Gcp-like_dom"/>
</dbReference>
<comment type="caution">
    <text evidence="2">The sequence shown here is derived from an EMBL/GenBank/DDBJ whole genome shotgun (WGS) entry which is preliminary data.</text>
</comment>